<protein>
    <submittedName>
        <fullName evidence="6">Cytosine deaminase</fullName>
    </submittedName>
</protein>
<dbReference type="GO" id="GO:0006152">
    <property type="term" value="P:purine nucleoside catabolic process"/>
    <property type="evidence" value="ECO:0007669"/>
    <property type="project" value="TreeGrafter"/>
</dbReference>
<dbReference type="PATRIC" id="fig|571913.6.peg.3029"/>
<dbReference type="Pfam" id="PF00383">
    <property type="entry name" value="dCMP_cyt_deam_1"/>
    <property type="match status" value="1"/>
</dbReference>
<keyword evidence="7" id="KW-1185">Reference proteome</keyword>
<feature type="domain" description="CMP/dCMP-type deaminase" evidence="5">
    <location>
        <begin position="16"/>
        <end position="138"/>
    </location>
</feature>
<dbReference type="PROSITE" id="PS51747">
    <property type="entry name" value="CYT_DCMP_DEAMINASES_2"/>
    <property type="match status" value="1"/>
</dbReference>
<dbReference type="GO" id="GO:0047974">
    <property type="term" value="F:guanosine deaminase activity"/>
    <property type="evidence" value="ECO:0007669"/>
    <property type="project" value="TreeGrafter"/>
</dbReference>
<dbReference type="KEGG" id="lmoi:VV02_14915"/>
<dbReference type="SUPFAM" id="SSF53927">
    <property type="entry name" value="Cytidine deaminase-like"/>
    <property type="match status" value="1"/>
</dbReference>
<name>A0A0K1JJU7_9MICO</name>
<dbReference type="RefSeq" id="WP_052592649.1">
    <property type="nucleotide sequence ID" value="NZ_CP011112.1"/>
</dbReference>
<dbReference type="PANTHER" id="PTHR11079">
    <property type="entry name" value="CYTOSINE DEAMINASE FAMILY MEMBER"/>
    <property type="match status" value="1"/>
</dbReference>
<gene>
    <name evidence="6" type="ORF">VV02_14915</name>
</gene>
<comment type="similarity">
    <text evidence="1">Belongs to the cytidine and deoxycytidylate deaminase family.</text>
</comment>
<evidence type="ECO:0000256" key="3">
    <source>
        <dbReference type="ARBA" id="ARBA00022801"/>
    </source>
</evidence>
<keyword evidence="4" id="KW-0862">Zinc</keyword>
<dbReference type="AlphaFoldDB" id="A0A0K1JJU7"/>
<evidence type="ECO:0000256" key="1">
    <source>
        <dbReference type="ARBA" id="ARBA00006576"/>
    </source>
</evidence>
<evidence type="ECO:0000256" key="4">
    <source>
        <dbReference type="ARBA" id="ARBA00022833"/>
    </source>
</evidence>
<proteinExistence type="inferred from homology"/>
<evidence type="ECO:0000259" key="5">
    <source>
        <dbReference type="PROSITE" id="PS51747"/>
    </source>
</evidence>
<organism evidence="6 7">
    <name type="scientific">Luteipulveratus mongoliensis</name>
    <dbReference type="NCBI Taxonomy" id="571913"/>
    <lineage>
        <taxon>Bacteria</taxon>
        <taxon>Bacillati</taxon>
        <taxon>Actinomycetota</taxon>
        <taxon>Actinomycetes</taxon>
        <taxon>Micrococcales</taxon>
        <taxon>Dermacoccaceae</taxon>
        <taxon>Luteipulveratus</taxon>
    </lineage>
</organism>
<keyword evidence="2" id="KW-0479">Metal-binding</keyword>
<dbReference type="OrthoDB" id="9802676at2"/>
<dbReference type="Gene3D" id="3.40.140.10">
    <property type="entry name" value="Cytidine Deaminase, domain 2"/>
    <property type="match status" value="1"/>
</dbReference>
<evidence type="ECO:0000313" key="7">
    <source>
        <dbReference type="Proteomes" id="UP000066480"/>
    </source>
</evidence>
<sequence>MSGEPGTSQSQDTTPDSDDRWLQHVITLARDNVGAGGGPFGAVVVAGGKVLAEGVNRVTRDLDPTAHAEVVAIRAAAQAIGDFSLKGAVLYTSCEPCPLCMSAALWARLDRVVYAADRDDAARGGFDDRAFYDLFATERSQWPTSVAHVTVPAAFAPFERWLDKGDRVTY</sequence>
<reference evidence="6 7" key="1">
    <citation type="submission" date="2015-03" db="EMBL/GenBank/DDBJ databases">
        <title>Luteipulveratus halotolerans sp. nov., a novel actinobacterium (Dermacoccaceae) from Sarawak, Malaysia.</title>
        <authorList>
            <person name="Juboi H."/>
            <person name="Basik A."/>
            <person name="Shamsul S.S."/>
            <person name="Arnold P."/>
            <person name="Schmitt E.K."/>
            <person name="Sanglier J.-J."/>
            <person name="Yeo T."/>
        </authorList>
    </citation>
    <scope>NUCLEOTIDE SEQUENCE [LARGE SCALE GENOMIC DNA]</scope>
    <source>
        <strain evidence="6 7">MN07-A0370</strain>
    </source>
</reference>
<dbReference type="GO" id="GO:0046872">
    <property type="term" value="F:metal ion binding"/>
    <property type="evidence" value="ECO:0007669"/>
    <property type="project" value="UniProtKB-KW"/>
</dbReference>
<dbReference type="EMBL" id="CP011112">
    <property type="protein sequence ID" value="AKU16858.1"/>
    <property type="molecule type" value="Genomic_DNA"/>
</dbReference>
<dbReference type="CDD" id="cd01285">
    <property type="entry name" value="nucleoside_deaminase"/>
    <property type="match status" value="1"/>
</dbReference>
<dbReference type="Proteomes" id="UP000066480">
    <property type="component" value="Chromosome"/>
</dbReference>
<dbReference type="InterPro" id="IPR002125">
    <property type="entry name" value="CMP_dCMP_dom"/>
</dbReference>
<keyword evidence="3" id="KW-0378">Hydrolase</keyword>
<dbReference type="PANTHER" id="PTHR11079:SF161">
    <property type="entry name" value="CMP_DCMP-TYPE DEAMINASE DOMAIN-CONTAINING PROTEIN"/>
    <property type="match status" value="1"/>
</dbReference>
<accession>A0A0K1JJU7</accession>
<dbReference type="STRING" id="571913.VV02_14915"/>
<dbReference type="FunFam" id="3.40.140.10:FF:000011">
    <property type="entry name" value="tRNA-specific adenosine deaminase"/>
    <property type="match status" value="1"/>
</dbReference>
<dbReference type="InterPro" id="IPR016193">
    <property type="entry name" value="Cytidine_deaminase-like"/>
</dbReference>
<evidence type="ECO:0000256" key="2">
    <source>
        <dbReference type="ARBA" id="ARBA00022723"/>
    </source>
</evidence>
<evidence type="ECO:0000313" key="6">
    <source>
        <dbReference type="EMBL" id="AKU16858.1"/>
    </source>
</evidence>